<proteinExistence type="predicted"/>
<keyword evidence="2" id="KW-1185">Reference proteome</keyword>
<feature type="non-terminal residue" evidence="1">
    <location>
        <position position="131"/>
    </location>
</feature>
<dbReference type="Proteomes" id="UP000789860">
    <property type="component" value="Unassembled WGS sequence"/>
</dbReference>
<accession>A0ACA9KCZ6</accession>
<protein>
    <submittedName>
        <fullName evidence="1">5464_t:CDS:1</fullName>
    </submittedName>
</protein>
<organism evidence="1 2">
    <name type="scientific">Scutellospora calospora</name>
    <dbReference type="NCBI Taxonomy" id="85575"/>
    <lineage>
        <taxon>Eukaryota</taxon>
        <taxon>Fungi</taxon>
        <taxon>Fungi incertae sedis</taxon>
        <taxon>Mucoromycota</taxon>
        <taxon>Glomeromycotina</taxon>
        <taxon>Glomeromycetes</taxon>
        <taxon>Diversisporales</taxon>
        <taxon>Gigasporaceae</taxon>
        <taxon>Scutellospora</taxon>
    </lineage>
</organism>
<evidence type="ECO:0000313" key="1">
    <source>
        <dbReference type="EMBL" id="CAG8466564.1"/>
    </source>
</evidence>
<evidence type="ECO:0000313" key="2">
    <source>
        <dbReference type="Proteomes" id="UP000789860"/>
    </source>
</evidence>
<feature type="non-terminal residue" evidence="1">
    <location>
        <position position="1"/>
    </location>
</feature>
<reference evidence="1" key="1">
    <citation type="submission" date="2021-06" db="EMBL/GenBank/DDBJ databases">
        <authorList>
            <person name="Kallberg Y."/>
            <person name="Tangrot J."/>
            <person name="Rosling A."/>
        </authorList>
    </citation>
    <scope>NUCLEOTIDE SEQUENCE</scope>
    <source>
        <strain evidence="1">AU212A</strain>
    </source>
</reference>
<name>A0ACA9KCZ6_9GLOM</name>
<sequence>MPKKRQFASKILYVGTIESHLHYGIWAKTYAAFQCTCDGIGTNNIKSVHRLQLANATKQFFLKRKLNTLLAVVIISISDLEENRFYGVESDCIKRIIEQTPDEIWKRVEIYQKYTESYLFGITSLLVQERL</sequence>
<gene>
    <name evidence="1" type="ORF">SCALOS_LOCUS1847</name>
</gene>
<comment type="caution">
    <text evidence="1">The sequence shown here is derived from an EMBL/GenBank/DDBJ whole genome shotgun (WGS) entry which is preliminary data.</text>
</comment>
<dbReference type="EMBL" id="CAJVPM010001409">
    <property type="protein sequence ID" value="CAG8466564.1"/>
    <property type="molecule type" value="Genomic_DNA"/>
</dbReference>